<evidence type="ECO:0000313" key="3">
    <source>
        <dbReference type="EMBL" id="KDN95453.1"/>
    </source>
</evidence>
<dbReference type="Proteomes" id="UP000027341">
    <property type="component" value="Unassembled WGS sequence"/>
</dbReference>
<dbReference type="AlphaFoldDB" id="A0A066ZNQ3"/>
<organism evidence="3 4">
    <name type="scientific">Hydrogenovibrio marinus</name>
    <dbReference type="NCBI Taxonomy" id="28885"/>
    <lineage>
        <taxon>Bacteria</taxon>
        <taxon>Pseudomonadati</taxon>
        <taxon>Pseudomonadota</taxon>
        <taxon>Gammaproteobacteria</taxon>
        <taxon>Thiotrichales</taxon>
        <taxon>Piscirickettsiaceae</taxon>
        <taxon>Hydrogenovibrio</taxon>
    </lineage>
</organism>
<name>A0A066ZNQ3_HYDMR</name>
<dbReference type="InterPro" id="IPR025877">
    <property type="entry name" value="MobA-like_NTP_Trfase"/>
</dbReference>
<reference evidence="3 4" key="1">
    <citation type="submission" date="2014-04" db="EMBL/GenBank/DDBJ databases">
        <title>Draft genome sequence of Hydrogenovibrio marinus MH-110, a model organism for aerobic H2 metabolism.</title>
        <authorList>
            <person name="Cha H.J."/>
            <person name="Jo B.H."/>
            <person name="Hwang B.H."/>
        </authorList>
    </citation>
    <scope>NUCLEOTIDE SEQUENCE [LARGE SCALE GENOMIC DNA]</scope>
    <source>
        <strain evidence="3 4">MH-110</strain>
    </source>
</reference>
<keyword evidence="1" id="KW-0460">Magnesium</keyword>
<accession>A0A066ZNQ3</accession>
<dbReference type="InterPro" id="IPR029044">
    <property type="entry name" value="Nucleotide-diphossugar_trans"/>
</dbReference>
<proteinExistence type="predicted"/>
<evidence type="ECO:0000259" key="2">
    <source>
        <dbReference type="Pfam" id="PF12804"/>
    </source>
</evidence>
<dbReference type="Gene3D" id="3.90.550.10">
    <property type="entry name" value="Spore Coat Polysaccharide Biosynthesis Protein SpsA, Chain A"/>
    <property type="match status" value="1"/>
</dbReference>
<feature type="domain" description="MobA-like NTP transferase" evidence="2">
    <location>
        <begin position="1"/>
        <end position="157"/>
    </location>
</feature>
<keyword evidence="4" id="KW-1185">Reference proteome</keyword>
<dbReference type="EMBL" id="JMIU01000001">
    <property type="protein sequence ID" value="KDN95453.1"/>
    <property type="molecule type" value="Genomic_DNA"/>
</dbReference>
<evidence type="ECO:0000256" key="1">
    <source>
        <dbReference type="ARBA" id="ARBA00022842"/>
    </source>
</evidence>
<comment type="caution">
    <text evidence="3">The sequence shown here is derived from an EMBL/GenBank/DDBJ whole genome shotgun (WGS) entry which is preliminary data.</text>
</comment>
<protein>
    <recommendedName>
        <fullName evidence="2">MobA-like NTP transferase domain-containing protein</fullName>
    </recommendedName>
</protein>
<gene>
    <name evidence="3" type="ORF">EI16_03895</name>
</gene>
<dbReference type="Pfam" id="PF12804">
    <property type="entry name" value="NTP_transf_3"/>
    <property type="match status" value="1"/>
</dbReference>
<dbReference type="STRING" id="28885.EI16_03895"/>
<dbReference type="GO" id="GO:0016779">
    <property type="term" value="F:nucleotidyltransferase activity"/>
    <property type="evidence" value="ECO:0007669"/>
    <property type="project" value="UniProtKB-ARBA"/>
</dbReference>
<sequence>MGGVDKGWCLYQQKPFVRQVLSALTEQYRELCRSGQFTRDIFISANRNLEDYLTLGCPVVSDKREGFCGPLSGVESVMLAGQYNNPDIERWITYPVDSPEVPTDYLYQMASVKAGSLGVWQANERDHFANLSLPCELLSEVTAYLNSGERSIKGWLAQFSDKTDYRQSCYADVAGGKSRFLNLNHQVDLI</sequence>
<evidence type="ECO:0000313" key="4">
    <source>
        <dbReference type="Proteomes" id="UP000027341"/>
    </source>
</evidence>